<keyword evidence="2" id="KW-0812">Transmembrane</keyword>
<evidence type="ECO:0000259" key="3">
    <source>
        <dbReference type="Pfam" id="PF05569"/>
    </source>
</evidence>
<feature type="transmembrane region" description="Helical" evidence="2">
    <location>
        <begin position="12"/>
        <end position="38"/>
    </location>
</feature>
<dbReference type="InterPro" id="IPR052173">
    <property type="entry name" value="Beta-lactam_resp_regulator"/>
</dbReference>
<feature type="transmembrane region" description="Helical" evidence="2">
    <location>
        <begin position="185"/>
        <end position="207"/>
    </location>
</feature>
<evidence type="ECO:0000313" key="5">
    <source>
        <dbReference type="Proteomes" id="UP000321291"/>
    </source>
</evidence>
<sequence>MQTLFDWFSDPAFSALAISLLSSLWQAALVFIIIYVLIKLNKNAPARIRYNIAAIGALVITAWFFQTLLYHLSLQTTLSSQLSDHEAGMLFYPGKIPLLSGFYTEQVSTTGFSIKNCIPLAVCIYFIGMLIMTFRVVYAYILSRQLKSKGLYPAPITYKHHQEEVCRQLGIISTVKIYLSDRINVPVMLGFIKPIILLPLSIATHLTTTQIEAIITHELAHIRRWDYLINFLQSIIEAVFFFNPFVWLLSKIMREEREKACDEMVIRAVPAYTYATALLALEKINGTKRLTLAANGHKPFKLLNRIKHFTMKENPMMTFRQKALSLVLILIGLSCIAWLSPEKNKQSNKQAGQHQIQQTNLQGTPINFTNTKLTSTDSIPHQQKGNQVSNQDLSPEIQKQIDEITKSAKQIAQQVTKDTSWKLHVHEMQHKAAQMAAKFEQDSSWKLAVAKISQDAKALSSKMKDDPALKSQLEALQHGAMDLSKKYQLSPEYKKQIEALKNNSQALAFQLQNDTTWKKQLKTIRFKAENLAKRIKEDPEFAAQIKQMAASYKDIAFKVINDPKFKQQLEQLRSDIQKMKLHFGDDE</sequence>
<reference evidence="4 5" key="1">
    <citation type="journal article" date="2017" name="Int. J. Syst. Evol. Microbiol.">
        <title>Arachidicoccus ginsenosidivorans sp. nov., with ginsenoside-converting activity isolated from ginseng cultivating soil.</title>
        <authorList>
            <person name="Siddiqi M.Z."/>
            <person name="Aslam Z."/>
            <person name="Im W.T."/>
        </authorList>
    </citation>
    <scope>NUCLEOTIDE SEQUENCE [LARGE SCALE GENOMIC DNA]</scope>
    <source>
        <strain evidence="4 5">Gsoil 809</strain>
    </source>
</reference>
<dbReference type="Pfam" id="PF05569">
    <property type="entry name" value="Peptidase_M56"/>
    <property type="match status" value="1"/>
</dbReference>
<dbReference type="PANTHER" id="PTHR34978:SF3">
    <property type="entry name" value="SLR0241 PROTEIN"/>
    <property type="match status" value="1"/>
</dbReference>
<dbReference type="AlphaFoldDB" id="A0A5B8VJU7"/>
<keyword evidence="4" id="KW-0645">Protease</keyword>
<keyword evidence="2" id="KW-1133">Transmembrane helix</keyword>
<feature type="transmembrane region" description="Helical" evidence="2">
    <location>
        <begin position="227"/>
        <end position="249"/>
    </location>
</feature>
<proteinExistence type="predicted"/>
<evidence type="ECO:0000313" key="4">
    <source>
        <dbReference type="EMBL" id="QEC71750.1"/>
    </source>
</evidence>
<keyword evidence="4" id="KW-0378">Hydrolase</keyword>
<keyword evidence="2" id="KW-0472">Membrane</keyword>
<feature type="transmembrane region" description="Helical" evidence="2">
    <location>
        <begin position="118"/>
        <end position="141"/>
    </location>
</feature>
<feature type="region of interest" description="Disordered" evidence="1">
    <location>
        <begin position="348"/>
        <end position="393"/>
    </location>
</feature>
<feature type="transmembrane region" description="Helical" evidence="2">
    <location>
        <begin position="323"/>
        <end position="340"/>
    </location>
</feature>
<dbReference type="GO" id="GO:0008237">
    <property type="term" value="F:metallopeptidase activity"/>
    <property type="evidence" value="ECO:0007669"/>
    <property type="project" value="UniProtKB-KW"/>
</dbReference>
<dbReference type="KEGG" id="agi:FSB73_08825"/>
<keyword evidence="4" id="KW-0482">Metalloprotease</keyword>
<gene>
    <name evidence="4" type="ORF">FSB73_08825</name>
</gene>
<dbReference type="InterPro" id="IPR008756">
    <property type="entry name" value="Peptidase_M56"/>
</dbReference>
<evidence type="ECO:0000256" key="2">
    <source>
        <dbReference type="SAM" id="Phobius"/>
    </source>
</evidence>
<protein>
    <submittedName>
        <fullName evidence="4">M48 family metalloprotease</fullName>
    </submittedName>
</protein>
<feature type="domain" description="Peptidase M56" evidence="3">
    <location>
        <begin position="20"/>
        <end position="306"/>
    </location>
</feature>
<dbReference type="PANTHER" id="PTHR34978">
    <property type="entry name" value="POSSIBLE SENSOR-TRANSDUCER PROTEIN BLAR"/>
    <property type="match status" value="1"/>
</dbReference>
<accession>A0A5B8VJU7</accession>
<keyword evidence="5" id="KW-1185">Reference proteome</keyword>
<dbReference type="EMBL" id="CP042434">
    <property type="protein sequence ID" value="QEC71750.1"/>
    <property type="molecule type" value="Genomic_DNA"/>
</dbReference>
<organism evidence="4 5">
    <name type="scientific">Arachidicoccus ginsenosidivorans</name>
    <dbReference type="NCBI Taxonomy" id="496057"/>
    <lineage>
        <taxon>Bacteria</taxon>
        <taxon>Pseudomonadati</taxon>
        <taxon>Bacteroidota</taxon>
        <taxon>Chitinophagia</taxon>
        <taxon>Chitinophagales</taxon>
        <taxon>Chitinophagaceae</taxon>
        <taxon>Arachidicoccus</taxon>
    </lineage>
</organism>
<dbReference type="RefSeq" id="WP_146781127.1">
    <property type="nucleotide sequence ID" value="NZ_CP042434.1"/>
</dbReference>
<dbReference type="Proteomes" id="UP000321291">
    <property type="component" value="Chromosome"/>
</dbReference>
<dbReference type="CDD" id="cd07341">
    <property type="entry name" value="M56_BlaR1_MecR1_like"/>
    <property type="match status" value="1"/>
</dbReference>
<dbReference type="OrthoDB" id="15218at2"/>
<feature type="transmembrane region" description="Helical" evidence="2">
    <location>
        <begin position="50"/>
        <end position="72"/>
    </location>
</feature>
<name>A0A5B8VJU7_9BACT</name>
<evidence type="ECO:0000256" key="1">
    <source>
        <dbReference type="SAM" id="MobiDB-lite"/>
    </source>
</evidence>
<dbReference type="GO" id="GO:0006508">
    <property type="term" value="P:proteolysis"/>
    <property type="evidence" value="ECO:0007669"/>
    <property type="project" value="UniProtKB-KW"/>
</dbReference>
<dbReference type="Gene3D" id="3.30.2010.10">
    <property type="entry name" value="Metalloproteases ('zincins'), catalytic domain"/>
    <property type="match status" value="1"/>
</dbReference>